<feature type="transmembrane region" description="Helical" evidence="31">
    <location>
        <begin position="1118"/>
        <end position="1136"/>
    </location>
</feature>
<feature type="transmembrane region" description="Helical" evidence="31">
    <location>
        <begin position="429"/>
        <end position="453"/>
    </location>
</feature>
<dbReference type="FunFam" id="1.20.1560.10:FF:000015">
    <property type="entry name" value="multidrug resistance-associated protein 5 isoform X1"/>
    <property type="match status" value="1"/>
</dbReference>
<dbReference type="Pfam" id="PF00005">
    <property type="entry name" value="ABC_tran"/>
    <property type="match status" value="2"/>
</dbReference>
<evidence type="ECO:0000256" key="12">
    <source>
        <dbReference type="ARBA" id="ARBA00022741"/>
    </source>
</evidence>
<comment type="caution">
    <text evidence="34">The sequence shown here is derived from an EMBL/GenBank/DDBJ whole genome shotgun (WGS) entry which is preliminary data.</text>
</comment>
<evidence type="ECO:0000256" key="9">
    <source>
        <dbReference type="ARBA" id="ARBA00022553"/>
    </source>
</evidence>
<keyword evidence="18 31" id="KW-0472">Membrane</keyword>
<evidence type="ECO:0000256" key="24">
    <source>
        <dbReference type="ARBA" id="ARBA00051604"/>
    </source>
</evidence>
<dbReference type="FunFam" id="3.40.50.300:FF:000605">
    <property type="entry name" value="multidrug resistance-associated protein 5 isoform X1"/>
    <property type="match status" value="1"/>
</dbReference>
<evidence type="ECO:0000256" key="1">
    <source>
        <dbReference type="ARBA" id="ARBA00004424"/>
    </source>
</evidence>
<dbReference type="GO" id="GO:0008559">
    <property type="term" value="F:ABC-type xenobiotic transporter activity"/>
    <property type="evidence" value="ECO:0007669"/>
    <property type="project" value="UniProtKB-EC"/>
</dbReference>
<comment type="subcellular location">
    <subcellularLocation>
        <location evidence="1">Apical cell membrane</location>
        <topology evidence="1">Multi-pass membrane protein</topology>
    </subcellularLocation>
    <subcellularLocation>
        <location evidence="3">Basolateral cell membrane</location>
        <topology evidence="3">Multi-pass membrane protein</topology>
    </subcellularLocation>
    <subcellularLocation>
        <location evidence="2">Cytoplasmic granule</location>
    </subcellularLocation>
    <subcellularLocation>
        <location evidence="4">Endosome membrane</location>
    </subcellularLocation>
    <subcellularLocation>
        <location evidence="20">Golgi apparatus lumen</location>
    </subcellularLocation>
</comment>
<keyword evidence="19" id="KW-0325">Glycoprotein</keyword>
<evidence type="ECO:0000256" key="5">
    <source>
        <dbReference type="ARBA" id="ARBA00009726"/>
    </source>
</evidence>
<gene>
    <name evidence="34" type="ORF">ACJMK2_017964</name>
</gene>
<keyword evidence="7" id="KW-0813">Transport</keyword>
<dbReference type="InterPro" id="IPR017871">
    <property type="entry name" value="ABC_transporter-like_CS"/>
</dbReference>
<evidence type="ECO:0000256" key="22">
    <source>
        <dbReference type="ARBA" id="ARBA00050661"/>
    </source>
</evidence>
<dbReference type="SMART" id="SM00382">
    <property type="entry name" value="AAA"/>
    <property type="match status" value="2"/>
</dbReference>
<dbReference type="CDD" id="cd03250">
    <property type="entry name" value="ABCC_MRP_domain1"/>
    <property type="match status" value="1"/>
</dbReference>
<comment type="catalytic activity">
    <reaction evidence="26">
        <text>N-acetyl-L-aspartate(in) + ATP + H2O = N-acetyl-L-aspartate(out) + ADP + phosphate + H(+)</text>
        <dbReference type="Rhea" id="RHEA:66744"/>
        <dbReference type="ChEBI" id="CHEBI:15377"/>
        <dbReference type="ChEBI" id="CHEBI:15378"/>
        <dbReference type="ChEBI" id="CHEBI:16953"/>
        <dbReference type="ChEBI" id="CHEBI:30616"/>
        <dbReference type="ChEBI" id="CHEBI:43474"/>
        <dbReference type="ChEBI" id="CHEBI:456216"/>
    </reaction>
    <physiologicalReaction direction="left-to-right" evidence="26">
        <dbReference type="Rhea" id="RHEA:66745"/>
    </physiologicalReaction>
</comment>
<evidence type="ECO:0000256" key="2">
    <source>
        <dbReference type="ARBA" id="ARBA00004463"/>
    </source>
</evidence>
<evidence type="ECO:0000256" key="31">
    <source>
        <dbReference type="SAM" id="Phobius"/>
    </source>
</evidence>
<feature type="compositionally biased region" description="Basic and acidic residues" evidence="30">
    <location>
        <begin position="507"/>
        <end position="520"/>
    </location>
</feature>
<dbReference type="PANTHER" id="PTHR24223:SF447">
    <property type="entry name" value="MULTIDRUG RESISTANCE-ASSOCIATED PROTEIN 5"/>
    <property type="match status" value="1"/>
</dbReference>
<evidence type="ECO:0000256" key="21">
    <source>
        <dbReference type="ARBA" id="ARBA00034018"/>
    </source>
</evidence>
<evidence type="ECO:0000256" key="14">
    <source>
        <dbReference type="ARBA" id="ARBA00022840"/>
    </source>
</evidence>
<evidence type="ECO:0000256" key="17">
    <source>
        <dbReference type="ARBA" id="ARBA00023034"/>
    </source>
</evidence>
<comment type="catalytic activity">
    <reaction evidence="25">
        <text>N-acetyl-L-aspartyl-L-glutamyl-L-glutamate(in) + ATP + H2O = N-acetyl-L-aspartyl-L-glutamyl-L-glutamate(out) + ADP + phosphate + H(+)</text>
        <dbReference type="Rhea" id="RHEA:66732"/>
        <dbReference type="ChEBI" id="CHEBI:15377"/>
        <dbReference type="ChEBI" id="CHEBI:15378"/>
        <dbReference type="ChEBI" id="CHEBI:30616"/>
        <dbReference type="ChEBI" id="CHEBI:43474"/>
        <dbReference type="ChEBI" id="CHEBI:76935"/>
        <dbReference type="ChEBI" id="CHEBI:456216"/>
    </reaction>
    <physiologicalReaction direction="left-to-right" evidence="25">
        <dbReference type="Rhea" id="RHEA:66733"/>
    </physiologicalReaction>
</comment>
<feature type="transmembrane region" description="Helical" evidence="31">
    <location>
        <begin position="925"/>
        <end position="949"/>
    </location>
</feature>
<dbReference type="EMBL" id="JBJQND010000016">
    <property type="protein sequence ID" value="KAL3847028.1"/>
    <property type="molecule type" value="Genomic_DNA"/>
</dbReference>
<feature type="region of interest" description="Disordered" evidence="30">
    <location>
        <begin position="498"/>
        <end position="520"/>
    </location>
</feature>
<feature type="transmembrane region" description="Helical" evidence="31">
    <location>
        <begin position="282"/>
        <end position="301"/>
    </location>
</feature>
<dbReference type="GO" id="GO:0005796">
    <property type="term" value="C:Golgi lumen"/>
    <property type="evidence" value="ECO:0007669"/>
    <property type="project" value="UniProtKB-SubCell"/>
</dbReference>
<keyword evidence="13" id="KW-0967">Endosome</keyword>
<feature type="domain" description="ABC transmembrane type-1" evidence="33">
    <location>
        <begin position="871"/>
        <end position="1169"/>
    </location>
</feature>
<feature type="transmembrane region" description="Helical" evidence="31">
    <location>
        <begin position="174"/>
        <end position="196"/>
    </location>
</feature>
<dbReference type="FunFam" id="1.20.1560.10:FF:000012">
    <property type="entry name" value="ATP binding cassette subfamily C member 5"/>
    <property type="match status" value="1"/>
</dbReference>
<feature type="transmembrane region" description="Helical" evidence="31">
    <location>
        <begin position="399"/>
        <end position="417"/>
    </location>
</feature>
<dbReference type="InterPro" id="IPR050173">
    <property type="entry name" value="ABC_transporter_C-like"/>
</dbReference>
<feature type="region of interest" description="Disordered" evidence="30">
    <location>
        <begin position="50"/>
        <end position="74"/>
    </location>
</feature>
<proteinExistence type="inferred from homology"/>
<dbReference type="InterPro" id="IPR027417">
    <property type="entry name" value="P-loop_NTPase"/>
</dbReference>
<comment type="similarity">
    <text evidence="5">Belongs to the ABC transporter superfamily. ABCC family. Conjugate transporter (TC 3.A.1.208) subfamily.</text>
</comment>
<keyword evidence="35" id="KW-1185">Reference proteome</keyword>
<dbReference type="Pfam" id="PF00664">
    <property type="entry name" value="ABC_membrane"/>
    <property type="match status" value="2"/>
</dbReference>
<evidence type="ECO:0000259" key="33">
    <source>
        <dbReference type="PROSITE" id="PS50929"/>
    </source>
</evidence>
<dbReference type="InterPro" id="IPR011527">
    <property type="entry name" value="ABC1_TM_dom"/>
</dbReference>
<evidence type="ECO:0000313" key="34">
    <source>
        <dbReference type="EMBL" id="KAL3847028.1"/>
    </source>
</evidence>
<evidence type="ECO:0000313" key="35">
    <source>
        <dbReference type="Proteomes" id="UP001634394"/>
    </source>
</evidence>
<dbReference type="InterPro" id="IPR003593">
    <property type="entry name" value="AAA+_ATPase"/>
</dbReference>
<dbReference type="GO" id="GO:0016323">
    <property type="term" value="C:basolateral plasma membrane"/>
    <property type="evidence" value="ECO:0007669"/>
    <property type="project" value="UniProtKB-SubCell"/>
</dbReference>
<keyword evidence="11" id="KW-0677">Repeat</keyword>
<accession>A0ABD3UEN3</accession>
<feature type="domain" description="ABC transporter" evidence="32">
    <location>
        <begin position="1207"/>
        <end position="1441"/>
    </location>
</feature>
<comment type="catalytic activity">
    <reaction evidence="24">
        <text>3',5'-cyclic AMP(in) + ATP + H2O = 3',5'-cyclic AMP(out) + ADP + phosphate + H(+)</text>
        <dbReference type="Rhea" id="RHEA:66184"/>
        <dbReference type="ChEBI" id="CHEBI:15377"/>
        <dbReference type="ChEBI" id="CHEBI:15378"/>
        <dbReference type="ChEBI" id="CHEBI:30616"/>
        <dbReference type="ChEBI" id="CHEBI:43474"/>
        <dbReference type="ChEBI" id="CHEBI:58165"/>
        <dbReference type="ChEBI" id="CHEBI:456216"/>
    </reaction>
    <physiologicalReaction direction="left-to-right" evidence="24">
        <dbReference type="Rhea" id="RHEA:66185"/>
    </physiologicalReaction>
</comment>
<dbReference type="GO" id="GO:0005524">
    <property type="term" value="F:ATP binding"/>
    <property type="evidence" value="ECO:0007669"/>
    <property type="project" value="UniProtKB-KW"/>
</dbReference>
<dbReference type="PROSITE" id="PS50893">
    <property type="entry name" value="ABC_TRANSPORTER_2"/>
    <property type="match status" value="2"/>
</dbReference>
<evidence type="ECO:0000256" key="26">
    <source>
        <dbReference type="ARBA" id="ARBA00052708"/>
    </source>
</evidence>
<organism evidence="34 35">
    <name type="scientific">Sinanodonta woodiana</name>
    <name type="common">Chinese pond mussel</name>
    <name type="synonym">Anodonta woodiana</name>
    <dbReference type="NCBI Taxonomy" id="1069815"/>
    <lineage>
        <taxon>Eukaryota</taxon>
        <taxon>Metazoa</taxon>
        <taxon>Spiralia</taxon>
        <taxon>Lophotrochozoa</taxon>
        <taxon>Mollusca</taxon>
        <taxon>Bivalvia</taxon>
        <taxon>Autobranchia</taxon>
        <taxon>Heteroconchia</taxon>
        <taxon>Palaeoheterodonta</taxon>
        <taxon>Unionida</taxon>
        <taxon>Unionoidea</taxon>
        <taxon>Unionidae</taxon>
        <taxon>Unioninae</taxon>
        <taxon>Sinanodonta</taxon>
    </lineage>
</organism>
<evidence type="ECO:0000256" key="29">
    <source>
        <dbReference type="ARBA" id="ARBA00082793"/>
    </source>
</evidence>
<evidence type="ECO:0000256" key="6">
    <source>
        <dbReference type="ARBA" id="ARBA00012191"/>
    </source>
</evidence>
<dbReference type="GO" id="GO:0016324">
    <property type="term" value="C:apical plasma membrane"/>
    <property type="evidence" value="ECO:0007669"/>
    <property type="project" value="UniProtKB-SubCell"/>
</dbReference>
<sequence length="1451" mass="161877">MTHTDDNDSNNDEENAPHIILIPQESEMQKNKMIDDVSKANMEEIDRMTKSLPNIEMGPGADTPQDAQETNRRRYSQSLRKLLPIRCEQSPKDEIPVASAGCFSILTFSWMTPIMWKIYKKGIGSIGHLAIGESERSKPNAARLEKIWKEELARKGPEKGRFFWAVFRFVRTRIFVSVFLMVLSLSFGFAAPAFVLREFLSSLSKGTITTGYGVTLVLTLSLMEVCRTIFVGCSWFMNYTTGVRIKGAASSLLFKKILKLRGLKDKTVGQVVNLLSNDGSRIFEAASIASQLIAAPILLLYGLVYMFYLIGPFALVTFSTFLSFYPFMYVVTKMSAHFRRKCIVITDKRVRIMNELLTCIKLIKMYAWEKSFTQHISEIRADERAVLEKAAYTNSISRAVVPMVPVLAAVFTFLGYVMTGNDLTPAEAFTIIAVLNSMRMSLGVLPMAVRSLADASVSFKRYQDILLMEEMQAPKWSVADEKFSIVMNKATFAWESQQLDNQKQKKNKSEKVKLDSGHKEKGTIKEMEGLFGHNQANGPASADHSTASSIENITITVEKGKLVGVCGAVGSGKTSLLCALLGRMIHRSGKVAMDGSVAYVAQQAWIMNASIRENILFGEEYDQERYDAIAEACCLKEDFRSFVDGDLIEIGERGINLSGGQKQRVSLARAVYSDRDIYLLDDPLSAVDTHIGSHIFSECIKKVLKGKTVLLVTHQLQYLNKCDNIMFIQNGMISESGTHEALMAAGGEYAGLIQTFYTQQEDSEDLPPEFDADRERSQSVASARDRLYSSGSAGKVETPGTPPVTEKMALMRQLSDDSEISSQSQIMDEDGENESIKGAKLTVQEERHRGSVELKVYREYIKAAGGILVCFFTLFAFAISIGSQTVMKWWLSYWFDYGVVKINVSTSDVSNITVMRSSIASHPNMHFYALIYGLGAVIMLCITAVRAYVYMKATFRASSSIHNDVFQKILSCPMKFFDTTPVGRIVNRFSSDLDDVDVRLPNTAEIMLQNSLLIIFATVMICYVTPWFLIALVPLSICFVVIRNVFAVGMRDLKRQDSITKSPVLSLATATVQGIFTIDAYKRGQHFQKKFHEYLDTNTSAFYLLCCSNRWLAVRLDLVSSAAVGMIGLLVLFTYQTLTPSMAGLAMAFSIQITSLFQFTLKHLIETEAKFTSVQRLLVYSKDVESEAPAIIEDNRPPTEWPHEGEIKFVDYQMRYRENLPLALKGITFSVKAKEKIGIVGRTGSGKSSLGVALFRLVEPARGIITIDSMDICKIGLEDLRTKLSIIPQDPVLFVGTIRYNLDPFGDHSDDQLWKALERCHVKGTIAALEHQLDAPVVENGENFSVGERQLICMARALLRDSKILMLDEATAAIDTETDSLVQATIKEAFANCTMLIIAHRLNTVLSCNRILVMEDGRIAEYGKPSDLLANSQSKFKSMMDAVEKQHMSAT</sequence>
<keyword evidence="15" id="KW-1278">Translocase</keyword>
<feature type="domain" description="ABC transporter" evidence="32">
    <location>
        <begin position="525"/>
        <end position="755"/>
    </location>
</feature>
<keyword evidence="17" id="KW-0333">Golgi apparatus</keyword>
<feature type="region of interest" description="Disordered" evidence="30">
    <location>
        <begin position="1"/>
        <end position="30"/>
    </location>
</feature>
<evidence type="ECO:0000256" key="28">
    <source>
        <dbReference type="ARBA" id="ARBA00069159"/>
    </source>
</evidence>
<dbReference type="InterPro" id="IPR036640">
    <property type="entry name" value="ABC1_TM_sf"/>
</dbReference>
<feature type="compositionally biased region" description="Basic and acidic residues" evidence="30">
    <location>
        <begin position="771"/>
        <end position="787"/>
    </location>
</feature>
<evidence type="ECO:0000256" key="15">
    <source>
        <dbReference type="ARBA" id="ARBA00022967"/>
    </source>
</evidence>
<dbReference type="FunFam" id="3.40.50.300:FF:000074">
    <property type="entry name" value="Multidrug resistance-associated protein 5 isoform 1"/>
    <property type="match status" value="1"/>
</dbReference>
<dbReference type="PROSITE" id="PS50929">
    <property type="entry name" value="ABC_TM1F"/>
    <property type="match status" value="2"/>
</dbReference>
<evidence type="ECO:0000256" key="20">
    <source>
        <dbReference type="ARBA" id="ARBA00023769"/>
    </source>
</evidence>
<reference evidence="34 35" key="1">
    <citation type="submission" date="2024-11" db="EMBL/GenBank/DDBJ databases">
        <title>Chromosome-level genome assembly of the freshwater bivalve Anodonta woodiana.</title>
        <authorList>
            <person name="Chen X."/>
        </authorList>
    </citation>
    <scope>NUCLEOTIDE SEQUENCE [LARGE SCALE GENOMIC DNA]</scope>
    <source>
        <strain evidence="34">MN2024</strain>
        <tissue evidence="34">Gills</tissue>
    </source>
</reference>
<dbReference type="CDD" id="cd03244">
    <property type="entry name" value="ABCC_MRP_domain2"/>
    <property type="match status" value="1"/>
</dbReference>
<evidence type="ECO:0000256" key="3">
    <source>
        <dbReference type="ARBA" id="ARBA00004554"/>
    </source>
</evidence>
<keyword evidence="9" id="KW-0597">Phosphoprotein</keyword>
<dbReference type="SUPFAM" id="SSF90123">
    <property type="entry name" value="ABC transporter transmembrane region"/>
    <property type="match status" value="2"/>
</dbReference>
<keyword evidence="14" id="KW-0067">ATP-binding</keyword>
<name>A0ABD3UEN3_SINWO</name>
<dbReference type="CDD" id="cd18599">
    <property type="entry name" value="ABC_6TM_MRP5_8_9_D2"/>
    <property type="match status" value="1"/>
</dbReference>
<feature type="transmembrane region" description="Helical" evidence="31">
    <location>
        <begin position="216"/>
        <end position="237"/>
    </location>
</feature>
<dbReference type="InterPro" id="IPR003439">
    <property type="entry name" value="ABC_transporter-like_ATP-bd"/>
</dbReference>
<dbReference type="CDD" id="cd18592">
    <property type="entry name" value="ABC_6TM_MRP5_8_9_D1"/>
    <property type="match status" value="1"/>
</dbReference>
<evidence type="ECO:0000256" key="11">
    <source>
        <dbReference type="ARBA" id="ARBA00022737"/>
    </source>
</evidence>
<dbReference type="SUPFAM" id="SSF52540">
    <property type="entry name" value="P-loop containing nucleoside triphosphate hydrolases"/>
    <property type="match status" value="2"/>
</dbReference>
<comment type="catalytic activity">
    <reaction evidence="23">
        <text>N-acetyl-L-aspartyl-L-glutamate(in) + ATP + H2O = N-acetyl-L-aspartyl-L-glutamate(out) + ADP + phosphate + H(+)</text>
        <dbReference type="Rhea" id="RHEA:66728"/>
        <dbReference type="ChEBI" id="CHEBI:15377"/>
        <dbReference type="ChEBI" id="CHEBI:15378"/>
        <dbReference type="ChEBI" id="CHEBI:30616"/>
        <dbReference type="ChEBI" id="CHEBI:43474"/>
        <dbReference type="ChEBI" id="CHEBI:76931"/>
        <dbReference type="ChEBI" id="CHEBI:456216"/>
    </reaction>
    <physiologicalReaction direction="left-to-right" evidence="23">
        <dbReference type="Rhea" id="RHEA:66729"/>
    </physiologicalReaction>
</comment>
<evidence type="ECO:0000256" key="13">
    <source>
        <dbReference type="ARBA" id="ARBA00022753"/>
    </source>
</evidence>
<dbReference type="Gene3D" id="1.20.1560.10">
    <property type="entry name" value="ABC transporter type 1, transmembrane domain"/>
    <property type="match status" value="2"/>
</dbReference>
<feature type="transmembrane region" description="Helical" evidence="31">
    <location>
        <begin position="307"/>
        <end position="331"/>
    </location>
</feature>
<feature type="region of interest" description="Disordered" evidence="30">
    <location>
        <begin position="763"/>
        <end position="804"/>
    </location>
</feature>
<evidence type="ECO:0000256" key="7">
    <source>
        <dbReference type="ARBA" id="ARBA00022448"/>
    </source>
</evidence>
<dbReference type="PROSITE" id="PS00211">
    <property type="entry name" value="ABC_TRANSPORTER_1"/>
    <property type="match status" value="2"/>
</dbReference>
<dbReference type="GO" id="GO:0010008">
    <property type="term" value="C:endosome membrane"/>
    <property type="evidence" value="ECO:0007669"/>
    <property type="project" value="UniProtKB-SubCell"/>
</dbReference>
<evidence type="ECO:0000256" key="4">
    <source>
        <dbReference type="ARBA" id="ARBA00004608"/>
    </source>
</evidence>
<dbReference type="Proteomes" id="UP001634394">
    <property type="component" value="Unassembled WGS sequence"/>
</dbReference>
<dbReference type="PANTHER" id="PTHR24223">
    <property type="entry name" value="ATP-BINDING CASSETTE SUB-FAMILY C"/>
    <property type="match status" value="1"/>
</dbReference>
<comment type="catalytic activity">
    <reaction evidence="27">
        <text>3',5'-cyclic GMP(in) + ATP + H2O = 3',5'-cyclic GMP(out) + ADP + phosphate + H(+)</text>
        <dbReference type="Rhea" id="RHEA:66188"/>
        <dbReference type="ChEBI" id="CHEBI:15377"/>
        <dbReference type="ChEBI" id="CHEBI:15378"/>
        <dbReference type="ChEBI" id="CHEBI:30616"/>
        <dbReference type="ChEBI" id="CHEBI:43474"/>
        <dbReference type="ChEBI" id="CHEBI:57746"/>
        <dbReference type="ChEBI" id="CHEBI:456216"/>
    </reaction>
    <physiologicalReaction direction="left-to-right" evidence="27">
        <dbReference type="Rhea" id="RHEA:66189"/>
    </physiologicalReaction>
</comment>
<evidence type="ECO:0000259" key="32">
    <source>
        <dbReference type="PROSITE" id="PS50893"/>
    </source>
</evidence>
<evidence type="ECO:0000256" key="18">
    <source>
        <dbReference type="ARBA" id="ARBA00023136"/>
    </source>
</evidence>
<comment type="catalytic activity">
    <reaction evidence="22">
        <text>(2S)-2-[5-amino-1-(beta-D-ribosyl)imidazole-4-carboxamido]succinate(in) + ATP + H2O = (2S)-2-[5-amino-1-(beta-D-ribosyl)imidazole-4-carboxamido]succinate(out) + ADP + phosphate + H(+)</text>
        <dbReference type="Rhea" id="RHEA:66752"/>
        <dbReference type="ChEBI" id="CHEBI:15377"/>
        <dbReference type="ChEBI" id="CHEBI:15378"/>
        <dbReference type="ChEBI" id="CHEBI:30616"/>
        <dbReference type="ChEBI" id="CHEBI:43474"/>
        <dbReference type="ChEBI" id="CHEBI:167466"/>
        <dbReference type="ChEBI" id="CHEBI:456216"/>
    </reaction>
    <physiologicalReaction direction="left-to-right" evidence="22">
        <dbReference type="Rhea" id="RHEA:66753"/>
    </physiologicalReaction>
</comment>
<evidence type="ECO:0000256" key="23">
    <source>
        <dbReference type="ARBA" id="ARBA00050745"/>
    </source>
</evidence>
<dbReference type="EC" id="7.6.2.2" evidence="6"/>
<comment type="catalytic activity">
    <reaction evidence="21">
        <text>ATP + H2O + xenobioticSide 1 = ADP + phosphate + xenobioticSide 2.</text>
        <dbReference type="EC" id="7.6.2.2"/>
    </reaction>
</comment>
<evidence type="ECO:0000256" key="27">
    <source>
        <dbReference type="ARBA" id="ARBA00052963"/>
    </source>
</evidence>
<evidence type="ECO:0000256" key="10">
    <source>
        <dbReference type="ARBA" id="ARBA00022692"/>
    </source>
</evidence>
<evidence type="ECO:0000256" key="8">
    <source>
        <dbReference type="ARBA" id="ARBA00022475"/>
    </source>
</evidence>
<evidence type="ECO:0000256" key="30">
    <source>
        <dbReference type="SAM" id="MobiDB-lite"/>
    </source>
</evidence>
<keyword evidence="8" id="KW-1003">Cell membrane</keyword>
<keyword evidence="12" id="KW-0547">Nucleotide-binding</keyword>
<evidence type="ECO:0000256" key="19">
    <source>
        <dbReference type="ARBA" id="ARBA00023180"/>
    </source>
</evidence>
<keyword evidence="16 31" id="KW-1133">Transmembrane helix</keyword>
<protein>
    <recommendedName>
        <fullName evidence="28">ATP-binding cassette sub-family C member 5</fullName>
        <ecNumber evidence="6">7.6.2.2</ecNumber>
    </recommendedName>
    <alternativeName>
        <fullName evidence="29">Multidrug resistance-associated protein 5</fullName>
    </alternativeName>
</protein>
<feature type="transmembrane region" description="Helical" evidence="31">
    <location>
        <begin position="1012"/>
        <end position="1042"/>
    </location>
</feature>
<feature type="domain" description="ABC transmembrane type-1" evidence="33">
    <location>
        <begin position="178"/>
        <end position="454"/>
    </location>
</feature>
<evidence type="ECO:0000256" key="25">
    <source>
        <dbReference type="ARBA" id="ARBA00052576"/>
    </source>
</evidence>
<keyword evidence="10 31" id="KW-0812">Transmembrane</keyword>
<dbReference type="Gene3D" id="3.40.50.300">
    <property type="entry name" value="P-loop containing nucleotide triphosphate hydrolases"/>
    <property type="match status" value="2"/>
</dbReference>
<feature type="transmembrane region" description="Helical" evidence="31">
    <location>
        <begin position="863"/>
        <end position="883"/>
    </location>
</feature>
<evidence type="ECO:0000256" key="16">
    <source>
        <dbReference type="ARBA" id="ARBA00022989"/>
    </source>
</evidence>